<feature type="domain" description="Hint" evidence="2">
    <location>
        <begin position="615"/>
        <end position="717"/>
    </location>
</feature>
<gene>
    <name evidence="3" type="ORF">QFZ49_000834</name>
</gene>
<dbReference type="Gene3D" id="2.180.10.10">
    <property type="entry name" value="RHS repeat-associated core"/>
    <property type="match status" value="1"/>
</dbReference>
<dbReference type="Gene3D" id="2.170.16.10">
    <property type="entry name" value="Hedgehog/Intein (Hint) domain"/>
    <property type="match status" value="1"/>
</dbReference>
<dbReference type="InterPro" id="IPR050708">
    <property type="entry name" value="T6SS_VgrG/RHS"/>
</dbReference>
<dbReference type="SUPFAM" id="SSF51294">
    <property type="entry name" value="Hedgehog/intein (Hint) domain"/>
    <property type="match status" value="1"/>
</dbReference>
<dbReference type="Pfam" id="PF15633">
    <property type="entry name" value="Tox-ART-HYD1"/>
    <property type="match status" value="1"/>
</dbReference>
<dbReference type="PANTHER" id="PTHR32305:SF17">
    <property type="entry name" value="TRNA NUCLEASE WAPA"/>
    <property type="match status" value="1"/>
</dbReference>
<dbReference type="InterPro" id="IPR028920">
    <property type="entry name" value="Tox-ART-HYD1_dom"/>
</dbReference>
<dbReference type="NCBIfam" id="TIGR03696">
    <property type="entry name" value="Rhs_assc_core"/>
    <property type="match status" value="1"/>
</dbReference>
<dbReference type="InterPro" id="IPR036844">
    <property type="entry name" value="Hint_dom_sf"/>
</dbReference>
<reference evidence="3 4" key="1">
    <citation type="submission" date="2023-07" db="EMBL/GenBank/DDBJ databases">
        <title>Comparative genomics of wheat-associated soil bacteria to identify genetic determinants of phenazine resistance.</title>
        <authorList>
            <person name="Mouncey N."/>
        </authorList>
    </citation>
    <scope>NUCLEOTIDE SEQUENCE [LARGE SCALE GENOMIC DNA]</scope>
    <source>
        <strain evidence="3 4">W2I16</strain>
    </source>
</reference>
<dbReference type="PROSITE" id="PS50818">
    <property type="entry name" value="INTEIN_C_TER"/>
    <property type="match status" value="1"/>
</dbReference>
<dbReference type="Pfam" id="PF07591">
    <property type="entry name" value="PT-HINT"/>
    <property type="match status" value="1"/>
</dbReference>
<name>A0ABU0RG07_9ACTN</name>
<dbReference type="InterPro" id="IPR030934">
    <property type="entry name" value="Intein_C"/>
</dbReference>
<comment type="caution">
    <text evidence="3">The sequence shown here is derived from an EMBL/GenBank/DDBJ whole genome shotgun (WGS) entry which is preliminary data.</text>
</comment>
<dbReference type="CDD" id="cd00081">
    <property type="entry name" value="Hint"/>
    <property type="match status" value="1"/>
</dbReference>
<sequence length="871" mass="91696">MSAIADLSAEAVVYSYDALQRPTAMRGSTPYVTNTVYTKNSSLQSFVLSTGGGKKVQQTFAYEKGTDRLTRSVVDVIGTGLAKESNYSYDQAGNVLSISDTANRTSPDVQCFAYDGRQRLSDAWTPAATAATAAGNGTRGSITPVDGTGPTACDSAAGSSALGSPASYWKSYETDAIGNRVTEVNHDTGLNAAKNITRGYEYGGAGALGDGPHQVTEVIETTPIGDKQSTYEYDDAGSTTKRTIGGNPQSLLWNDTGKLSEVTEANGSKTSYLYDESGSRLLRKDSTGTTVYLPGTELKLSADGTKKEATRYYEYAGQTVAVRTAGKVSFLASDHHGTGELAVDSATGAISQRRFDPFGVERGETTGARPGEKGFVGGTIDASTGLTHLGAREYDPTIGKFISVDPIIDYTQPQQINGYAYANNSPVTYADPSGLITPECREGLLTCRGGVPVTSTPRQVVQAQSDFSKASGEVAAAQAQQSSAKQCIKSAGKALVKIARDILGVDAALDCISSGDVGACGETLLNIAGSFAGGLAGKILAKYGAPWKWAKGARLAKRVAGLVGDLIGGAKGLYKANKAMGKAQAGLARAADKLADAREKAAAALNKSKKSEPDCHSFLPGTKVLLADGSTKPIEKVALGDKVTVTDPKTGKTTVREVAGTIVTEDDKSFADLTVKGDSGKPEALITTTTHPFWVDSEKGWIEAGDLKPGMRLHTASGDSVTLTAIRSFDKRQRTYDLTVENVHTYYVLAGVTPVLVHNCNDEIPDVLHHYTNEAGHDGILASQELRPSTQAANPNDAKFGDGQYLTDIQPGTKRAGQLSAAFYRVPWLGRKVSHYVSIDVSGLDVHKGREGVFYVLNSEPLDLAGRIVGS</sequence>
<evidence type="ECO:0000313" key="3">
    <source>
        <dbReference type="EMBL" id="MDQ0930927.1"/>
    </source>
</evidence>
<dbReference type="InterPro" id="IPR056823">
    <property type="entry name" value="TEN-like_YD-shell"/>
</dbReference>
<evidence type="ECO:0000256" key="1">
    <source>
        <dbReference type="ARBA" id="ARBA00022737"/>
    </source>
</evidence>
<dbReference type="Proteomes" id="UP001223072">
    <property type="component" value="Unassembled WGS sequence"/>
</dbReference>
<accession>A0ABU0RG07</accession>
<protein>
    <submittedName>
        <fullName evidence="3">RHS repeat-associated protein</fullName>
    </submittedName>
</protein>
<evidence type="ECO:0000259" key="2">
    <source>
        <dbReference type="SMART" id="SM00306"/>
    </source>
</evidence>
<keyword evidence="1" id="KW-0677">Repeat</keyword>
<keyword evidence="4" id="KW-1185">Reference proteome</keyword>
<dbReference type="PANTHER" id="PTHR32305">
    <property type="match status" value="1"/>
</dbReference>
<dbReference type="Pfam" id="PF25023">
    <property type="entry name" value="TEN_YD-shell"/>
    <property type="match status" value="1"/>
</dbReference>
<organism evidence="3 4">
    <name type="scientific">Streptomyces turgidiscabies</name>
    <dbReference type="NCBI Taxonomy" id="85558"/>
    <lineage>
        <taxon>Bacteria</taxon>
        <taxon>Bacillati</taxon>
        <taxon>Actinomycetota</taxon>
        <taxon>Actinomycetes</taxon>
        <taxon>Kitasatosporales</taxon>
        <taxon>Streptomycetaceae</taxon>
        <taxon>Streptomyces</taxon>
    </lineage>
</organism>
<dbReference type="NCBIfam" id="TIGR01443">
    <property type="entry name" value="intein_Cterm"/>
    <property type="match status" value="1"/>
</dbReference>
<proteinExistence type="predicted"/>
<dbReference type="RefSeq" id="WP_307625074.1">
    <property type="nucleotide sequence ID" value="NZ_JAUSZS010000002.1"/>
</dbReference>
<dbReference type="InterPro" id="IPR003587">
    <property type="entry name" value="Hint_dom_N"/>
</dbReference>
<dbReference type="EMBL" id="JAUSZS010000002">
    <property type="protein sequence ID" value="MDQ0930927.1"/>
    <property type="molecule type" value="Genomic_DNA"/>
</dbReference>
<dbReference type="InterPro" id="IPR022385">
    <property type="entry name" value="Rhs_assc_core"/>
</dbReference>
<evidence type="ECO:0000313" key="4">
    <source>
        <dbReference type="Proteomes" id="UP001223072"/>
    </source>
</evidence>
<dbReference type="SMART" id="SM00306">
    <property type="entry name" value="HintN"/>
    <property type="match status" value="1"/>
</dbReference>